<evidence type="ECO:0000256" key="12">
    <source>
        <dbReference type="SAM" id="MobiDB-lite"/>
    </source>
</evidence>
<dbReference type="Proteomes" id="UP000663841">
    <property type="component" value="Unassembled WGS sequence"/>
</dbReference>
<evidence type="ECO:0000313" key="15">
    <source>
        <dbReference type="EMBL" id="CAE6463321.1"/>
    </source>
</evidence>
<evidence type="ECO:0000256" key="5">
    <source>
        <dbReference type="ARBA" id="ARBA00022840"/>
    </source>
</evidence>
<feature type="region of interest" description="Disordered" evidence="12">
    <location>
        <begin position="347"/>
        <end position="367"/>
    </location>
</feature>
<dbReference type="GO" id="GO:0005524">
    <property type="term" value="F:ATP binding"/>
    <property type="evidence" value="ECO:0007669"/>
    <property type="project" value="UniProtKB-UniRule"/>
</dbReference>
<dbReference type="SUPFAM" id="SSF52540">
    <property type="entry name" value="P-loop containing nucleoside triphosphate hydrolases"/>
    <property type="match status" value="1"/>
</dbReference>
<keyword evidence="2 11" id="KW-0547">Nucleotide-binding</keyword>
<keyword evidence="4 11" id="KW-0347">Helicase</keyword>
<evidence type="ECO:0000256" key="11">
    <source>
        <dbReference type="PROSITE-ProRule" id="PRU00560"/>
    </source>
</evidence>
<protein>
    <recommendedName>
        <fullName evidence="9">DNA 3'-5' helicase</fullName>
        <ecNumber evidence="9">5.6.2.4</ecNumber>
    </recommendedName>
</protein>
<dbReference type="InterPro" id="IPR013986">
    <property type="entry name" value="DExx_box_DNA_helicase_dom_sf"/>
</dbReference>
<organism evidence="15 16">
    <name type="scientific">Rhizoctonia solani</name>
    <dbReference type="NCBI Taxonomy" id="456999"/>
    <lineage>
        <taxon>Eukaryota</taxon>
        <taxon>Fungi</taxon>
        <taxon>Dikarya</taxon>
        <taxon>Basidiomycota</taxon>
        <taxon>Agaricomycotina</taxon>
        <taxon>Agaricomycetes</taxon>
        <taxon>Cantharellales</taxon>
        <taxon>Ceratobasidiaceae</taxon>
        <taxon>Rhizoctonia</taxon>
    </lineage>
</organism>
<feature type="domain" description="UvrD-like helicase ATP-binding" evidence="13">
    <location>
        <begin position="31"/>
        <end position="332"/>
    </location>
</feature>
<feature type="compositionally biased region" description="Polar residues" evidence="12">
    <location>
        <begin position="347"/>
        <end position="360"/>
    </location>
</feature>
<feature type="binding site" evidence="11">
    <location>
        <begin position="52"/>
        <end position="59"/>
    </location>
    <ligand>
        <name>ATP</name>
        <dbReference type="ChEBI" id="CHEBI:30616"/>
    </ligand>
</feature>
<gene>
    <name evidence="15" type="ORF">RDB_LOCUS157676</name>
</gene>
<dbReference type="InterPro" id="IPR000212">
    <property type="entry name" value="DNA_helicase_UvrD/REP"/>
</dbReference>
<dbReference type="Gene3D" id="1.10.10.160">
    <property type="match status" value="1"/>
</dbReference>
<dbReference type="GO" id="GO:0003677">
    <property type="term" value="F:DNA binding"/>
    <property type="evidence" value="ECO:0007669"/>
    <property type="project" value="UniProtKB-KW"/>
</dbReference>
<dbReference type="EC" id="5.6.2.4" evidence="9"/>
<reference evidence="15" key="1">
    <citation type="submission" date="2021-01" db="EMBL/GenBank/DDBJ databases">
        <authorList>
            <person name="Kaushik A."/>
        </authorList>
    </citation>
    <scope>NUCLEOTIDE SEQUENCE</scope>
    <source>
        <strain evidence="15">AG3-T5</strain>
    </source>
</reference>
<evidence type="ECO:0000256" key="3">
    <source>
        <dbReference type="ARBA" id="ARBA00022801"/>
    </source>
</evidence>
<comment type="catalytic activity">
    <reaction evidence="10">
        <text>ATP + H2O = ADP + phosphate + H(+)</text>
        <dbReference type="Rhea" id="RHEA:13065"/>
        <dbReference type="ChEBI" id="CHEBI:15377"/>
        <dbReference type="ChEBI" id="CHEBI:15378"/>
        <dbReference type="ChEBI" id="CHEBI:30616"/>
        <dbReference type="ChEBI" id="CHEBI:43474"/>
        <dbReference type="ChEBI" id="CHEBI:456216"/>
        <dbReference type="EC" id="5.6.2.4"/>
    </reaction>
</comment>
<dbReference type="Gene3D" id="1.10.486.10">
    <property type="entry name" value="PCRA, domain 4"/>
    <property type="match status" value="1"/>
</dbReference>
<evidence type="ECO:0000256" key="9">
    <source>
        <dbReference type="ARBA" id="ARBA00034808"/>
    </source>
</evidence>
<dbReference type="InterPro" id="IPR014017">
    <property type="entry name" value="DNA_helicase_UvrD-like_C"/>
</dbReference>
<dbReference type="GO" id="GO:0016787">
    <property type="term" value="F:hydrolase activity"/>
    <property type="evidence" value="ECO:0007669"/>
    <property type="project" value="UniProtKB-UniRule"/>
</dbReference>
<dbReference type="GO" id="GO:0043138">
    <property type="term" value="F:3'-5' DNA helicase activity"/>
    <property type="evidence" value="ECO:0007669"/>
    <property type="project" value="UniProtKB-EC"/>
</dbReference>
<evidence type="ECO:0000256" key="6">
    <source>
        <dbReference type="ARBA" id="ARBA00023125"/>
    </source>
</evidence>
<evidence type="ECO:0000256" key="7">
    <source>
        <dbReference type="ARBA" id="ARBA00023235"/>
    </source>
</evidence>
<evidence type="ECO:0000256" key="4">
    <source>
        <dbReference type="ARBA" id="ARBA00022806"/>
    </source>
</evidence>
<dbReference type="Gene3D" id="3.40.50.300">
    <property type="entry name" value="P-loop containing nucleotide triphosphate hydrolases"/>
    <property type="match status" value="2"/>
</dbReference>
<dbReference type="Pfam" id="PF13361">
    <property type="entry name" value="UvrD_C"/>
    <property type="match status" value="1"/>
</dbReference>
<keyword evidence="6" id="KW-0238">DNA-binding</keyword>
<dbReference type="PROSITE" id="PS51198">
    <property type="entry name" value="UVRD_HELICASE_ATP_BIND"/>
    <property type="match status" value="1"/>
</dbReference>
<evidence type="ECO:0000259" key="14">
    <source>
        <dbReference type="PROSITE" id="PS51217"/>
    </source>
</evidence>
<dbReference type="InterPro" id="IPR014016">
    <property type="entry name" value="UvrD-like_ATP-bd"/>
</dbReference>
<evidence type="ECO:0000256" key="2">
    <source>
        <dbReference type="ARBA" id="ARBA00022741"/>
    </source>
</evidence>
<dbReference type="Pfam" id="PF00580">
    <property type="entry name" value="UvrD-helicase"/>
    <property type="match status" value="1"/>
</dbReference>
<dbReference type="GO" id="GO:0000725">
    <property type="term" value="P:recombinational repair"/>
    <property type="evidence" value="ECO:0007669"/>
    <property type="project" value="TreeGrafter"/>
</dbReference>
<dbReference type="GO" id="GO:0005634">
    <property type="term" value="C:nucleus"/>
    <property type="evidence" value="ECO:0007669"/>
    <property type="project" value="TreeGrafter"/>
</dbReference>
<dbReference type="CDD" id="cd17932">
    <property type="entry name" value="DEXQc_UvrD"/>
    <property type="match status" value="1"/>
</dbReference>
<evidence type="ECO:0000256" key="8">
    <source>
        <dbReference type="ARBA" id="ARBA00034617"/>
    </source>
</evidence>
<dbReference type="PANTHER" id="PTHR11070">
    <property type="entry name" value="UVRD / RECB / PCRA DNA HELICASE FAMILY MEMBER"/>
    <property type="match status" value="1"/>
</dbReference>
<dbReference type="EMBL" id="CAJMWW010000294">
    <property type="protein sequence ID" value="CAE6463321.1"/>
    <property type="molecule type" value="Genomic_DNA"/>
</dbReference>
<accession>A0A8H3GNC3</accession>
<dbReference type="PANTHER" id="PTHR11070:SF2">
    <property type="entry name" value="ATP-DEPENDENT DNA HELICASE SRS2"/>
    <property type="match status" value="1"/>
</dbReference>
<evidence type="ECO:0000313" key="16">
    <source>
        <dbReference type="Proteomes" id="UP000663841"/>
    </source>
</evidence>
<keyword evidence="3 11" id="KW-0378">Hydrolase</keyword>
<feature type="domain" description="UvrD-like helicase C-terminal" evidence="14">
    <location>
        <begin position="333"/>
        <end position="616"/>
    </location>
</feature>
<evidence type="ECO:0000256" key="1">
    <source>
        <dbReference type="ARBA" id="ARBA00009922"/>
    </source>
</evidence>
<comment type="caution">
    <text evidence="15">The sequence shown here is derived from an EMBL/GenBank/DDBJ whole genome shotgun (WGS) entry which is preliminary data.</text>
</comment>
<dbReference type="PROSITE" id="PS51217">
    <property type="entry name" value="UVRD_HELICASE_CTER"/>
    <property type="match status" value="1"/>
</dbReference>
<keyword evidence="5 11" id="KW-0067">ATP-binding</keyword>
<comment type="catalytic activity">
    <reaction evidence="8">
        <text>Couples ATP hydrolysis with the unwinding of duplex DNA by translocating in the 3'-5' direction.</text>
        <dbReference type="EC" id="5.6.2.4"/>
    </reaction>
</comment>
<keyword evidence="7" id="KW-0413">Isomerase</keyword>
<comment type="similarity">
    <text evidence="1">Belongs to the helicase family. UvrD subfamily.</text>
</comment>
<proteinExistence type="inferred from homology"/>
<evidence type="ECO:0000259" key="13">
    <source>
        <dbReference type="PROSITE" id="PS51198"/>
    </source>
</evidence>
<dbReference type="AlphaFoldDB" id="A0A8H3GNC3"/>
<evidence type="ECO:0000256" key="10">
    <source>
        <dbReference type="ARBA" id="ARBA00048988"/>
    </source>
</evidence>
<name>A0A8H3GNC3_9AGAM</name>
<dbReference type="InterPro" id="IPR027417">
    <property type="entry name" value="P-loop_NTPase"/>
</dbReference>
<sequence length="619" mass="69872">MMLRRLKLNQMCGRAINITSRHLSTQTHLEGLNGPQRQAVTFPPRTSLQILAGPGTGKTRVLTSRVAELILSHSYPPSSICAVTFTRKAAREMKERLHGYLGVDPTEELKLGTFHSVCANYLRTYGPMVHVGPNFLIWDDEECALVIKYIAECLHAGFVKNFPATDIYEMFSTVKERAKTDTENGVEKIIEEELNHMMMGEYINSTLNNPLYDLNLMLRLFSAYSRVLRECNALDFTDLLSKGLDLFRAAPWAQEVSRLKHVLVDEFQDTSSLQYLIVKEFFKATEGSISVVGDPDQSIYGWRGADNKVFKQMRQDLPQTQVIYLEENYRSTASNIAVAIDIISQDTSRPPKTLSTSRTPNGPKPLKRGFPITAEEDIFIVEAINRLIVRSDGLINYGDCAILFRSNYSASAFSKKLREAGIPNRQLPELTLNDRDEVKNLLAFLRLAINNAHTPMLIRAMKGPLGVQDKVITNLIGRSIKHGITLFSTLERLENGIDHDTSPSSIAATRLLIQVLGHLRYLIQGGASPVELIHYIIEATNYHHYLMKEPKLYSWRDWSVQQTLKYARNFKGGSGSSMSSVMAFFDFMRDLSRVNDLNTGTRNDGYSMLPVPGRNVYFI</sequence>